<reference evidence="13" key="2">
    <citation type="submission" date="2021-09" db="EMBL/GenBank/DDBJ databases">
        <authorList>
            <person name="Jia N."/>
            <person name="Wang J."/>
            <person name="Shi W."/>
            <person name="Du L."/>
            <person name="Sun Y."/>
            <person name="Zhan W."/>
            <person name="Jiang J."/>
            <person name="Wang Q."/>
            <person name="Zhang B."/>
            <person name="Ji P."/>
            <person name="Sakyi L.B."/>
            <person name="Cui X."/>
            <person name="Yuan T."/>
            <person name="Jiang B."/>
            <person name="Yang W."/>
            <person name="Lam T.T.-Y."/>
            <person name="Chang Q."/>
            <person name="Ding S."/>
            <person name="Wang X."/>
            <person name="Zhu J."/>
            <person name="Ruan X."/>
            <person name="Zhao L."/>
            <person name="Wei J."/>
            <person name="Que T."/>
            <person name="Du C."/>
            <person name="Cheng J."/>
            <person name="Dai P."/>
            <person name="Han X."/>
            <person name="Huang E."/>
            <person name="Gao Y."/>
            <person name="Liu J."/>
            <person name="Shao H."/>
            <person name="Ye R."/>
            <person name="Li L."/>
            <person name="Wei W."/>
            <person name="Wang X."/>
            <person name="Wang C."/>
            <person name="Huo Q."/>
            <person name="Li W."/>
            <person name="Guo W."/>
            <person name="Chen H."/>
            <person name="Chen S."/>
            <person name="Zhou L."/>
            <person name="Zhou L."/>
            <person name="Ni X."/>
            <person name="Tian J."/>
            <person name="Zhou Y."/>
            <person name="Sheng Y."/>
            <person name="Liu T."/>
            <person name="Pan Y."/>
            <person name="Xia L."/>
            <person name="Li J."/>
            <person name="Zhao F."/>
            <person name="Cao W."/>
        </authorList>
    </citation>
    <scope>NUCLEOTIDE SEQUENCE</scope>
    <source>
        <strain evidence="13">Rsan-2018</strain>
        <tissue evidence="13">Larvae</tissue>
    </source>
</reference>
<evidence type="ECO:0000256" key="5">
    <source>
        <dbReference type="ARBA" id="ARBA00022617"/>
    </source>
</evidence>
<dbReference type="AlphaFoldDB" id="A0A9D4PV43"/>
<keyword evidence="9" id="KW-0560">Oxidoreductase</keyword>
<comment type="cofactor">
    <cofactor evidence="1">
        <name>heme</name>
        <dbReference type="ChEBI" id="CHEBI:30413"/>
    </cofactor>
</comment>
<keyword evidence="14" id="KW-1185">Reference proteome</keyword>
<dbReference type="PANTHER" id="PTHR24292">
    <property type="entry name" value="CYTOCHROME P450"/>
    <property type="match status" value="1"/>
</dbReference>
<dbReference type="GO" id="GO:0016705">
    <property type="term" value="F:oxidoreductase activity, acting on paired donors, with incorporation or reduction of molecular oxygen"/>
    <property type="evidence" value="ECO:0007669"/>
    <property type="project" value="InterPro"/>
</dbReference>
<evidence type="ECO:0000313" key="14">
    <source>
        <dbReference type="Proteomes" id="UP000821837"/>
    </source>
</evidence>
<dbReference type="InterPro" id="IPR001128">
    <property type="entry name" value="Cyt_P450"/>
</dbReference>
<evidence type="ECO:0000256" key="12">
    <source>
        <dbReference type="ARBA" id="ARBA00023136"/>
    </source>
</evidence>
<comment type="caution">
    <text evidence="13">The sequence shown here is derived from an EMBL/GenBank/DDBJ whole genome shotgun (WGS) entry which is preliminary data.</text>
</comment>
<dbReference type="GO" id="GO:0020037">
    <property type="term" value="F:heme binding"/>
    <property type="evidence" value="ECO:0007669"/>
    <property type="project" value="InterPro"/>
</dbReference>
<evidence type="ECO:0000256" key="11">
    <source>
        <dbReference type="ARBA" id="ARBA00023033"/>
    </source>
</evidence>
<comment type="similarity">
    <text evidence="4">Belongs to the cytochrome P450 family.</text>
</comment>
<evidence type="ECO:0008006" key="15">
    <source>
        <dbReference type="Google" id="ProtNLM"/>
    </source>
</evidence>
<dbReference type="SUPFAM" id="SSF48264">
    <property type="entry name" value="Cytochrome P450"/>
    <property type="match status" value="1"/>
</dbReference>
<accession>A0A9D4PV43</accession>
<dbReference type="GO" id="GO:0004497">
    <property type="term" value="F:monooxygenase activity"/>
    <property type="evidence" value="ECO:0007669"/>
    <property type="project" value="UniProtKB-KW"/>
</dbReference>
<dbReference type="EMBL" id="JABSTV010001250">
    <property type="protein sequence ID" value="KAH7956171.1"/>
    <property type="molecule type" value="Genomic_DNA"/>
</dbReference>
<gene>
    <name evidence="13" type="ORF">HPB52_006652</name>
</gene>
<evidence type="ECO:0000256" key="9">
    <source>
        <dbReference type="ARBA" id="ARBA00023002"/>
    </source>
</evidence>
<evidence type="ECO:0000256" key="1">
    <source>
        <dbReference type="ARBA" id="ARBA00001971"/>
    </source>
</evidence>
<keyword evidence="8" id="KW-0492">Microsome</keyword>
<organism evidence="13 14">
    <name type="scientific">Rhipicephalus sanguineus</name>
    <name type="common">Brown dog tick</name>
    <name type="synonym">Ixodes sanguineus</name>
    <dbReference type="NCBI Taxonomy" id="34632"/>
    <lineage>
        <taxon>Eukaryota</taxon>
        <taxon>Metazoa</taxon>
        <taxon>Ecdysozoa</taxon>
        <taxon>Arthropoda</taxon>
        <taxon>Chelicerata</taxon>
        <taxon>Arachnida</taxon>
        <taxon>Acari</taxon>
        <taxon>Parasitiformes</taxon>
        <taxon>Ixodida</taxon>
        <taxon>Ixodoidea</taxon>
        <taxon>Ixodidae</taxon>
        <taxon>Rhipicephalinae</taxon>
        <taxon>Rhipicephalus</taxon>
        <taxon>Rhipicephalus</taxon>
    </lineage>
</organism>
<evidence type="ECO:0000256" key="10">
    <source>
        <dbReference type="ARBA" id="ARBA00023004"/>
    </source>
</evidence>
<dbReference type="GO" id="GO:0005789">
    <property type="term" value="C:endoplasmic reticulum membrane"/>
    <property type="evidence" value="ECO:0007669"/>
    <property type="project" value="UniProtKB-SubCell"/>
</dbReference>
<keyword evidence="12" id="KW-0472">Membrane</keyword>
<dbReference type="Gene3D" id="1.10.630.10">
    <property type="entry name" value="Cytochrome P450"/>
    <property type="match status" value="1"/>
</dbReference>
<evidence type="ECO:0000256" key="7">
    <source>
        <dbReference type="ARBA" id="ARBA00022824"/>
    </source>
</evidence>
<sequence>MRIVRVAGVTVALPSPAEVSWETRHDDFLQLMMDAQAGELNDAVENVSARDEKLFNLGSDVQVDAPVGANKTLTEDEAVAQCVLFLIAGQDTVSTAIAHTLYLLAIHPEVQAKLRKEVDDCFAKEV</sequence>
<dbReference type="InterPro" id="IPR050476">
    <property type="entry name" value="Insect_CytP450_Detox"/>
</dbReference>
<evidence type="ECO:0000256" key="2">
    <source>
        <dbReference type="ARBA" id="ARBA00004174"/>
    </source>
</evidence>
<dbReference type="VEuPathDB" id="VectorBase:RSAN_048156"/>
<proteinExistence type="inferred from homology"/>
<dbReference type="Pfam" id="PF00067">
    <property type="entry name" value="p450"/>
    <property type="match status" value="1"/>
</dbReference>
<evidence type="ECO:0000256" key="3">
    <source>
        <dbReference type="ARBA" id="ARBA00004406"/>
    </source>
</evidence>
<keyword evidence="6" id="KW-0479">Metal-binding</keyword>
<protein>
    <recommendedName>
        <fullName evidence="15">Cytochrome P450</fullName>
    </recommendedName>
</protein>
<comment type="subcellular location">
    <subcellularLocation>
        <location evidence="3">Endoplasmic reticulum membrane</location>
        <topology evidence="3">Peripheral membrane protein</topology>
    </subcellularLocation>
    <subcellularLocation>
        <location evidence="2">Microsome membrane</location>
        <topology evidence="2">Peripheral membrane protein</topology>
    </subcellularLocation>
</comment>
<dbReference type="InterPro" id="IPR036396">
    <property type="entry name" value="Cyt_P450_sf"/>
</dbReference>
<dbReference type="GO" id="GO:0005506">
    <property type="term" value="F:iron ion binding"/>
    <property type="evidence" value="ECO:0007669"/>
    <property type="project" value="InterPro"/>
</dbReference>
<keyword evidence="7" id="KW-0256">Endoplasmic reticulum</keyword>
<evidence type="ECO:0000313" key="13">
    <source>
        <dbReference type="EMBL" id="KAH7956171.1"/>
    </source>
</evidence>
<evidence type="ECO:0000256" key="4">
    <source>
        <dbReference type="ARBA" id="ARBA00010617"/>
    </source>
</evidence>
<keyword evidence="10" id="KW-0408">Iron</keyword>
<dbReference type="PANTHER" id="PTHR24292:SF54">
    <property type="entry name" value="CYP9F3-RELATED"/>
    <property type="match status" value="1"/>
</dbReference>
<reference evidence="13" key="1">
    <citation type="journal article" date="2020" name="Cell">
        <title>Large-Scale Comparative Analyses of Tick Genomes Elucidate Their Genetic Diversity and Vector Capacities.</title>
        <authorList>
            <consortium name="Tick Genome and Microbiome Consortium (TIGMIC)"/>
            <person name="Jia N."/>
            <person name="Wang J."/>
            <person name="Shi W."/>
            <person name="Du L."/>
            <person name="Sun Y."/>
            <person name="Zhan W."/>
            <person name="Jiang J.F."/>
            <person name="Wang Q."/>
            <person name="Zhang B."/>
            <person name="Ji P."/>
            <person name="Bell-Sakyi L."/>
            <person name="Cui X.M."/>
            <person name="Yuan T.T."/>
            <person name="Jiang B.G."/>
            <person name="Yang W.F."/>
            <person name="Lam T.T."/>
            <person name="Chang Q.C."/>
            <person name="Ding S.J."/>
            <person name="Wang X.J."/>
            <person name="Zhu J.G."/>
            <person name="Ruan X.D."/>
            <person name="Zhao L."/>
            <person name="Wei J.T."/>
            <person name="Ye R.Z."/>
            <person name="Que T.C."/>
            <person name="Du C.H."/>
            <person name="Zhou Y.H."/>
            <person name="Cheng J.X."/>
            <person name="Dai P.F."/>
            <person name="Guo W.B."/>
            <person name="Han X.H."/>
            <person name="Huang E.J."/>
            <person name="Li L.F."/>
            <person name="Wei W."/>
            <person name="Gao Y.C."/>
            <person name="Liu J.Z."/>
            <person name="Shao H.Z."/>
            <person name="Wang X."/>
            <person name="Wang C.C."/>
            <person name="Yang T.C."/>
            <person name="Huo Q.B."/>
            <person name="Li W."/>
            <person name="Chen H.Y."/>
            <person name="Chen S.E."/>
            <person name="Zhou L.G."/>
            <person name="Ni X.B."/>
            <person name="Tian J.H."/>
            <person name="Sheng Y."/>
            <person name="Liu T."/>
            <person name="Pan Y.S."/>
            <person name="Xia L.Y."/>
            <person name="Li J."/>
            <person name="Zhao F."/>
            <person name="Cao W.C."/>
        </authorList>
    </citation>
    <scope>NUCLEOTIDE SEQUENCE</scope>
    <source>
        <strain evidence="13">Rsan-2018</strain>
    </source>
</reference>
<dbReference type="Proteomes" id="UP000821837">
    <property type="component" value="Unassembled WGS sequence"/>
</dbReference>
<keyword evidence="11" id="KW-0503">Monooxygenase</keyword>
<evidence type="ECO:0000256" key="8">
    <source>
        <dbReference type="ARBA" id="ARBA00022848"/>
    </source>
</evidence>
<evidence type="ECO:0000256" key="6">
    <source>
        <dbReference type="ARBA" id="ARBA00022723"/>
    </source>
</evidence>
<name>A0A9D4PV43_RHISA</name>
<keyword evidence="5" id="KW-0349">Heme</keyword>